<sequence length="93" mass="10321">MAIIGRPVPRPIDRCWEPPFVFDLDQPGNHEAIAGCNPQQERRNHLSSIAIAIHNRSGTIAQSGQQSSHQGTRFAGIPFHPYNKENLILSVPD</sequence>
<name>A0A5J9TH97_9POAL</name>
<evidence type="ECO:0000313" key="2">
    <source>
        <dbReference type="Proteomes" id="UP000324897"/>
    </source>
</evidence>
<dbReference type="Proteomes" id="UP000324897">
    <property type="component" value="Chromosome 3"/>
</dbReference>
<protein>
    <submittedName>
        <fullName evidence="1">Uncharacterized protein</fullName>
    </submittedName>
</protein>
<reference evidence="1 2" key="1">
    <citation type="journal article" date="2019" name="Sci. Rep.">
        <title>A high-quality genome of Eragrostis curvula grass provides insights into Poaceae evolution and supports new strategies to enhance forage quality.</title>
        <authorList>
            <person name="Carballo J."/>
            <person name="Santos B.A.C.M."/>
            <person name="Zappacosta D."/>
            <person name="Garbus I."/>
            <person name="Selva J.P."/>
            <person name="Gallo C.A."/>
            <person name="Diaz A."/>
            <person name="Albertini E."/>
            <person name="Caccamo M."/>
            <person name="Echenique V."/>
        </authorList>
    </citation>
    <scope>NUCLEOTIDE SEQUENCE [LARGE SCALE GENOMIC DNA]</scope>
    <source>
        <strain evidence="2">cv. Victoria</strain>
        <tissue evidence="1">Leaf</tissue>
    </source>
</reference>
<accession>A0A5J9TH97</accession>
<dbReference type="AlphaFoldDB" id="A0A5J9TH97"/>
<evidence type="ECO:0000313" key="1">
    <source>
        <dbReference type="EMBL" id="TVU10739.1"/>
    </source>
</evidence>
<organism evidence="1 2">
    <name type="scientific">Eragrostis curvula</name>
    <name type="common">weeping love grass</name>
    <dbReference type="NCBI Taxonomy" id="38414"/>
    <lineage>
        <taxon>Eukaryota</taxon>
        <taxon>Viridiplantae</taxon>
        <taxon>Streptophyta</taxon>
        <taxon>Embryophyta</taxon>
        <taxon>Tracheophyta</taxon>
        <taxon>Spermatophyta</taxon>
        <taxon>Magnoliopsida</taxon>
        <taxon>Liliopsida</taxon>
        <taxon>Poales</taxon>
        <taxon>Poaceae</taxon>
        <taxon>PACMAD clade</taxon>
        <taxon>Chloridoideae</taxon>
        <taxon>Eragrostideae</taxon>
        <taxon>Eragrostidinae</taxon>
        <taxon>Eragrostis</taxon>
    </lineage>
</organism>
<keyword evidence="2" id="KW-1185">Reference proteome</keyword>
<dbReference type="Gramene" id="TVU10739">
    <property type="protein sequence ID" value="TVU10739"/>
    <property type="gene ID" value="EJB05_44285"/>
</dbReference>
<proteinExistence type="predicted"/>
<dbReference type="EMBL" id="RWGY01000039">
    <property type="protein sequence ID" value="TVU10739.1"/>
    <property type="molecule type" value="Genomic_DNA"/>
</dbReference>
<comment type="caution">
    <text evidence="1">The sequence shown here is derived from an EMBL/GenBank/DDBJ whole genome shotgun (WGS) entry which is preliminary data.</text>
</comment>
<gene>
    <name evidence="1" type="ORF">EJB05_44285</name>
</gene>
<feature type="non-terminal residue" evidence="1">
    <location>
        <position position="1"/>
    </location>
</feature>